<feature type="compositionally biased region" description="Basic residues" evidence="1">
    <location>
        <begin position="152"/>
        <end position="161"/>
    </location>
</feature>
<feature type="compositionally biased region" description="Basic and acidic residues" evidence="1">
    <location>
        <begin position="162"/>
        <end position="172"/>
    </location>
</feature>
<sequence length="172" mass="19347">MRTSVGWTFLLLLGCRLSCATHVSPSTCPCDVQLNTVCVPGREDVFVPCPNVTADEIRFKLFKEQELISNATCTRENKTLKCTSLQTRVGVKVEQGSVDFVLTGVTESSYGSYRCEGLVMFPPPLKTVPSAVLKLVKGHPCRFKKDTTHLQRNCHRHRHRHLGQDEERSFPE</sequence>
<dbReference type="SUPFAM" id="SSF48726">
    <property type="entry name" value="Immunoglobulin"/>
    <property type="match status" value="1"/>
</dbReference>
<dbReference type="Gene3D" id="2.60.40.10">
    <property type="entry name" value="Immunoglobulins"/>
    <property type="match status" value="1"/>
</dbReference>
<gene>
    <name evidence="3" type="ORF">PLEPLA_LOCUS40582</name>
</gene>
<dbReference type="EMBL" id="CADEAL010004145">
    <property type="protein sequence ID" value="CAB1452832.1"/>
    <property type="molecule type" value="Genomic_DNA"/>
</dbReference>
<reference evidence="3" key="1">
    <citation type="submission" date="2020-03" db="EMBL/GenBank/DDBJ databases">
        <authorList>
            <person name="Weist P."/>
        </authorList>
    </citation>
    <scope>NUCLEOTIDE SEQUENCE</scope>
</reference>
<name>A0A9N7VP53_PLEPL</name>
<evidence type="ECO:0000256" key="2">
    <source>
        <dbReference type="SAM" id="SignalP"/>
    </source>
</evidence>
<feature type="signal peptide" evidence="2">
    <location>
        <begin position="1"/>
        <end position="20"/>
    </location>
</feature>
<feature type="region of interest" description="Disordered" evidence="1">
    <location>
        <begin position="152"/>
        <end position="172"/>
    </location>
</feature>
<dbReference type="PROSITE" id="PS51257">
    <property type="entry name" value="PROKAR_LIPOPROTEIN"/>
    <property type="match status" value="1"/>
</dbReference>
<proteinExistence type="predicted"/>
<comment type="caution">
    <text evidence="3">The sequence shown here is derived from an EMBL/GenBank/DDBJ whole genome shotgun (WGS) entry which is preliminary data.</text>
</comment>
<dbReference type="InterPro" id="IPR013783">
    <property type="entry name" value="Ig-like_fold"/>
</dbReference>
<evidence type="ECO:0000313" key="3">
    <source>
        <dbReference type="EMBL" id="CAB1452832.1"/>
    </source>
</evidence>
<evidence type="ECO:0000256" key="1">
    <source>
        <dbReference type="SAM" id="MobiDB-lite"/>
    </source>
</evidence>
<dbReference type="InterPro" id="IPR036179">
    <property type="entry name" value="Ig-like_dom_sf"/>
</dbReference>
<dbReference type="Proteomes" id="UP001153269">
    <property type="component" value="Unassembled WGS sequence"/>
</dbReference>
<organism evidence="3 4">
    <name type="scientific">Pleuronectes platessa</name>
    <name type="common">European plaice</name>
    <dbReference type="NCBI Taxonomy" id="8262"/>
    <lineage>
        <taxon>Eukaryota</taxon>
        <taxon>Metazoa</taxon>
        <taxon>Chordata</taxon>
        <taxon>Craniata</taxon>
        <taxon>Vertebrata</taxon>
        <taxon>Euteleostomi</taxon>
        <taxon>Actinopterygii</taxon>
        <taxon>Neopterygii</taxon>
        <taxon>Teleostei</taxon>
        <taxon>Neoteleostei</taxon>
        <taxon>Acanthomorphata</taxon>
        <taxon>Carangaria</taxon>
        <taxon>Pleuronectiformes</taxon>
        <taxon>Pleuronectoidei</taxon>
        <taxon>Pleuronectidae</taxon>
        <taxon>Pleuronectes</taxon>
    </lineage>
</organism>
<keyword evidence="2" id="KW-0732">Signal</keyword>
<dbReference type="AlphaFoldDB" id="A0A9N7VP53"/>
<accession>A0A9N7VP53</accession>
<feature type="chain" id="PRO_5040176069" evidence="2">
    <location>
        <begin position="21"/>
        <end position="172"/>
    </location>
</feature>
<keyword evidence="4" id="KW-1185">Reference proteome</keyword>
<protein>
    <submittedName>
        <fullName evidence="3">Uncharacterized protein</fullName>
    </submittedName>
</protein>
<evidence type="ECO:0000313" key="4">
    <source>
        <dbReference type="Proteomes" id="UP001153269"/>
    </source>
</evidence>